<keyword evidence="1" id="KW-0812">Transmembrane</keyword>
<organism evidence="2 3">
    <name type="scientific">Albugo candida</name>
    <dbReference type="NCBI Taxonomy" id="65357"/>
    <lineage>
        <taxon>Eukaryota</taxon>
        <taxon>Sar</taxon>
        <taxon>Stramenopiles</taxon>
        <taxon>Oomycota</taxon>
        <taxon>Peronosporomycetes</taxon>
        <taxon>Albuginales</taxon>
        <taxon>Albuginaceae</taxon>
        <taxon>Albugo</taxon>
    </lineage>
</organism>
<feature type="transmembrane region" description="Helical" evidence="1">
    <location>
        <begin position="144"/>
        <end position="163"/>
    </location>
</feature>
<accession>A0A024GMJ4</accession>
<name>A0A024GMJ4_9STRA</name>
<dbReference type="Proteomes" id="UP000053237">
    <property type="component" value="Unassembled WGS sequence"/>
</dbReference>
<evidence type="ECO:0000313" key="3">
    <source>
        <dbReference type="Proteomes" id="UP000053237"/>
    </source>
</evidence>
<dbReference type="AlphaFoldDB" id="A0A024GMJ4"/>
<feature type="transmembrane region" description="Helical" evidence="1">
    <location>
        <begin position="109"/>
        <end position="132"/>
    </location>
</feature>
<proteinExistence type="predicted"/>
<feature type="transmembrane region" description="Helical" evidence="1">
    <location>
        <begin position="263"/>
        <end position="282"/>
    </location>
</feature>
<keyword evidence="1" id="KW-1133">Transmembrane helix</keyword>
<comment type="caution">
    <text evidence="2">The sequence shown here is derived from an EMBL/GenBank/DDBJ whole genome shotgun (WGS) entry which is preliminary data.</text>
</comment>
<feature type="transmembrane region" description="Helical" evidence="1">
    <location>
        <begin position="175"/>
        <end position="194"/>
    </location>
</feature>
<feature type="transmembrane region" description="Helical" evidence="1">
    <location>
        <begin position="37"/>
        <end position="57"/>
    </location>
</feature>
<dbReference type="OrthoDB" id="167593at2759"/>
<feature type="transmembrane region" description="Helical" evidence="1">
    <location>
        <begin position="558"/>
        <end position="577"/>
    </location>
</feature>
<protein>
    <submittedName>
        <fullName evidence="2">Ev2399 protein</fullName>
    </submittedName>
</protein>
<gene>
    <name evidence="2" type="primary">Ev2399</name>
    <name evidence="2" type="ORF">BN9_090310</name>
</gene>
<feature type="transmembrane region" description="Helical" evidence="1">
    <location>
        <begin position="514"/>
        <end position="538"/>
    </location>
</feature>
<feature type="transmembrane region" description="Helical" evidence="1">
    <location>
        <begin position="77"/>
        <end position="97"/>
    </location>
</feature>
<evidence type="ECO:0000256" key="1">
    <source>
        <dbReference type="SAM" id="Phobius"/>
    </source>
</evidence>
<sequence length="637" mass="73213">MTCGQTFHLLWRNAFAGGQFSVEKLCMLQHYCYRCDTWDAIAGCCFGPFIWWVLVILCELIPLADPSRTSISDQFGYFARMGFEIFLISWGGLYLFFELNPDIEVILSVRIAATLVETAFGLSVHIALTAFVGFPVPFAPTLTIFPVVTSQMLIFGFFIWRQIPYRERRLVARLYRYYTVTIAIASPVFVYVAYLCLFENFTERQQFFLSWLLPFMKTAIRHFIAKKANPVLMDASPLLISAVSQCFHDVFSVACLQNANASFFYGLLLGNTLVGFFCIGMAEQDCHEIQTQFRLLATHMHATKHAPKEDLEHGKMELLQRTIRLVYSVTFDPTNEILDMIRKPEAVPPNHRFPIFTSFALYARSGVFGLSRYQHQVPLEGYRLCSSIIRNESIPFCTWKQRLRSFLSWRHTRKVQDVMIVGPSLGSKRDRSGMMISPPIESSFLHNLRMKESRKRDLLLVEPSKRLSKERSKTQLHAVDSITLETISKTLTMLHRMELNCVRMYTSSSTLMGYLVYLSIAVHLPSIAYNTTMAPLLIKSENGVNEIDAARLTTTLTYLSICAVGQVTMLIIYWWRVGKRIQISQLHHLGFVLETQWTVGFFVFVSAILFPSSYSIQHNGYDFTFQFPWLRPKDQIA</sequence>
<evidence type="ECO:0000313" key="2">
    <source>
        <dbReference type="EMBL" id="CCI47988.1"/>
    </source>
</evidence>
<dbReference type="EMBL" id="CAIX01000198">
    <property type="protein sequence ID" value="CCI47988.1"/>
    <property type="molecule type" value="Genomic_DNA"/>
</dbReference>
<dbReference type="InParanoid" id="A0A024GMJ4"/>
<feature type="transmembrane region" description="Helical" evidence="1">
    <location>
        <begin position="589"/>
        <end position="610"/>
    </location>
</feature>
<reference evidence="2 3" key="1">
    <citation type="submission" date="2012-05" db="EMBL/GenBank/DDBJ databases">
        <title>Recombination and specialization in a pathogen metapopulation.</title>
        <authorList>
            <person name="Gardiner A."/>
            <person name="Kemen E."/>
            <person name="Schultz-Larsen T."/>
            <person name="MacLean D."/>
            <person name="Van Oosterhout C."/>
            <person name="Jones J.D.G."/>
        </authorList>
    </citation>
    <scope>NUCLEOTIDE SEQUENCE [LARGE SCALE GENOMIC DNA]</scope>
    <source>
        <strain evidence="2 3">Ac Nc2</strain>
    </source>
</reference>
<keyword evidence="1" id="KW-0472">Membrane</keyword>
<keyword evidence="3" id="KW-1185">Reference proteome</keyword>